<evidence type="ECO:0000256" key="4">
    <source>
        <dbReference type="ARBA" id="ARBA00022801"/>
    </source>
</evidence>
<dbReference type="InterPro" id="IPR011055">
    <property type="entry name" value="Dup_hybrid_motif"/>
</dbReference>
<organism evidence="9 10">
    <name type="scientific">Roseinatronobacter bogoriensis subsp. barguzinensis</name>
    <dbReference type="NCBI Taxonomy" id="441209"/>
    <lineage>
        <taxon>Bacteria</taxon>
        <taxon>Pseudomonadati</taxon>
        <taxon>Pseudomonadota</taxon>
        <taxon>Alphaproteobacteria</taxon>
        <taxon>Rhodobacterales</taxon>
        <taxon>Paracoccaceae</taxon>
        <taxon>Roseinatronobacter</taxon>
    </lineage>
</organism>
<dbReference type="InterPro" id="IPR016047">
    <property type="entry name" value="M23ase_b-sheet_dom"/>
</dbReference>
<dbReference type="Pfam" id="PF01551">
    <property type="entry name" value="Peptidase_M23"/>
    <property type="match status" value="1"/>
</dbReference>
<evidence type="ECO:0000256" key="5">
    <source>
        <dbReference type="ARBA" id="ARBA00022833"/>
    </source>
</evidence>
<dbReference type="InterPro" id="IPR050570">
    <property type="entry name" value="Cell_wall_metabolism_enzyme"/>
</dbReference>
<feature type="signal peptide" evidence="7">
    <location>
        <begin position="1"/>
        <end position="22"/>
    </location>
</feature>
<keyword evidence="2" id="KW-0645">Protease</keyword>
<feature type="chain" id="PRO_5014745882" evidence="7">
    <location>
        <begin position="23"/>
        <end position="368"/>
    </location>
</feature>
<dbReference type="GO" id="GO:0006508">
    <property type="term" value="P:proteolysis"/>
    <property type="evidence" value="ECO:0007669"/>
    <property type="project" value="UniProtKB-KW"/>
</dbReference>
<evidence type="ECO:0000256" key="2">
    <source>
        <dbReference type="ARBA" id="ARBA00022670"/>
    </source>
</evidence>
<keyword evidence="3" id="KW-0479">Metal-binding</keyword>
<evidence type="ECO:0000256" key="1">
    <source>
        <dbReference type="ARBA" id="ARBA00001947"/>
    </source>
</evidence>
<comment type="cofactor">
    <cofactor evidence="1">
        <name>Zn(2+)</name>
        <dbReference type="ChEBI" id="CHEBI:29105"/>
    </cofactor>
</comment>
<dbReference type="Proteomes" id="UP000228948">
    <property type="component" value="Chromosome"/>
</dbReference>
<keyword evidence="4" id="KW-0378">Hydrolase</keyword>
<dbReference type="RefSeq" id="WP_071479016.1">
    <property type="nucleotide sequence ID" value="NZ_CP024899.1"/>
</dbReference>
<name>A0A2K8KGZ4_9RHOB</name>
<evidence type="ECO:0000256" key="6">
    <source>
        <dbReference type="ARBA" id="ARBA00023049"/>
    </source>
</evidence>
<dbReference type="Gene3D" id="2.70.70.10">
    <property type="entry name" value="Glucose Permease (Domain IIA)"/>
    <property type="match status" value="1"/>
</dbReference>
<dbReference type="PANTHER" id="PTHR21666:SF288">
    <property type="entry name" value="CELL DIVISION PROTEIN YTFB"/>
    <property type="match status" value="1"/>
</dbReference>
<dbReference type="AlphaFoldDB" id="A0A2K8KGZ4"/>
<evidence type="ECO:0000259" key="8">
    <source>
        <dbReference type="Pfam" id="PF01551"/>
    </source>
</evidence>
<dbReference type="GO" id="GO:0004222">
    <property type="term" value="F:metalloendopeptidase activity"/>
    <property type="evidence" value="ECO:0007669"/>
    <property type="project" value="TreeGrafter"/>
</dbReference>
<gene>
    <name evidence="9" type="ORF">BG454_06045</name>
</gene>
<keyword evidence="10" id="KW-1185">Reference proteome</keyword>
<evidence type="ECO:0000256" key="3">
    <source>
        <dbReference type="ARBA" id="ARBA00022723"/>
    </source>
</evidence>
<evidence type="ECO:0000313" key="10">
    <source>
        <dbReference type="Proteomes" id="UP000228948"/>
    </source>
</evidence>
<dbReference type="EMBL" id="CP024899">
    <property type="protein sequence ID" value="ATX65440.1"/>
    <property type="molecule type" value="Genomic_DNA"/>
</dbReference>
<proteinExistence type="predicted"/>
<dbReference type="GO" id="GO:0046872">
    <property type="term" value="F:metal ion binding"/>
    <property type="evidence" value="ECO:0007669"/>
    <property type="project" value="UniProtKB-KW"/>
</dbReference>
<dbReference type="OrthoDB" id="9809144at2"/>
<dbReference type="SUPFAM" id="SSF51261">
    <property type="entry name" value="Duplicated hybrid motif"/>
    <property type="match status" value="1"/>
</dbReference>
<keyword evidence="7" id="KW-0732">Signal</keyword>
<dbReference type="STRING" id="441209.GCA_001870665_00125"/>
<evidence type="ECO:0000313" key="9">
    <source>
        <dbReference type="EMBL" id="ATX65440.1"/>
    </source>
</evidence>
<reference evidence="9 10" key="1">
    <citation type="submission" date="2017-11" db="EMBL/GenBank/DDBJ databases">
        <title>Revised Sequence and Annotation of the Rhodobaca barguzinensis strain alga05 Genome.</title>
        <authorList>
            <person name="Kopejtka K."/>
            <person name="Tomasch J.M."/>
            <person name="Bunk B."/>
            <person name="Koblizek M."/>
        </authorList>
    </citation>
    <scope>NUCLEOTIDE SEQUENCE [LARGE SCALE GENOMIC DNA]</scope>
    <source>
        <strain evidence="10">alga05</strain>
    </source>
</reference>
<feature type="domain" description="M23ase beta-sheet core" evidence="8">
    <location>
        <begin position="261"/>
        <end position="359"/>
    </location>
</feature>
<accession>A0A2K8KGZ4</accession>
<sequence length="368" mass="38866">MIRQALLTGALCLFWSGVSALADPAERAMDAARALEAASAAMQAASSGRNQISALSQTIQAYEDGLVALRDGLRDAQLREAALEREFAARSEEMSRLLAVLMATGRVDESVALLHPQGGLETARAAMLLGEVTPPLARAVTDLRDSLEDLRALRRARQYGFLALEQGLSVAQEARVALAQAVSDRGPLPKRLVDEPEQLEVLARNARTLEDFAQELAQTSAASDNRPAVTFQAARGTLAPPVRATILHRFNQPDAAGITRQGLVLATAADALVTAPWSATVRYAGPLAGQGEVVILEPAEAVLLVLAGLGELLVSTGEILPLGAPLGNMPGGHSPEITSGSRSQTLYFELREGSNPIDPEPWFAFSGG</sequence>
<dbReference type="KEGG" id="rbg:BG454_06045"/>
<protein>
    <submittedName>
        <fullName evidence="9">Peptidase M23</fullName>
    </submittedName>
</protein>
<dbReference type="PANTHER" id="PTHR21666">
    <property type="entry name" value="PEPTIDASE-RELATED"/>
    <property type="match status" value="1"/>
</dbReference>
<evidence type="ECO:0000256" key="7">
    <source>
        <dbReference type="SAM" id="SignalP"/>
    </source>
</evidence>
<keyword evidence="6" id="KW-0482">Metalloprotease</keyword>
<keyword evidence="5" id="KW-0862">Zinc</keyword>